<accession>A0A2D2C117</accession>
<organism evidence="1 2">
    <name type="scientific">Paracoccus yeei</name>
    <dbReference type="NCBI Taxonomy" id="147645"/>
    <lineage>
        <taxon>Bacteria</taxon>
        <taxon>Pseudomonadati</taxon>
        <taxon>Pseudomonadota</taxon>
        <taxon>Alphaproteobacteria</taxon>
        <taxon>Rhodobacterales</taxon>
        <taxon>Paracoccaceae</taxon>
        <taxon>Paracoccus</taxon>
    </lineage>
</organism>
<keyword evidence="1" id="KW-0436">Ligase</keyword>
<dbReference type="Gene3D" id="3.40.50.10190">
    <property type="entry name" value="BRCT domain"/>
    <property type="match status" value="1"/>
</dbReference>
<dbReference type="AlphaFoldDB" id="A0A2D2C117"/>
<dbReference type="CDD" id="cd17748">
    <property type="entry name" value="BRCT_DNA_ligase_like"/>
    <property type="match status" value="1"/>
</dbReference>
<evidence type="ECO:0000313" key="2">
    <source>
        <dbReference type="Proteomes" id="UP000229314"/>
    </source>
</evidence>
<protein>
    <submittedName>
        <fullName evidence="1">NAD-dependent DNA ligase</fullName>
    </submittedName>
</protein>
<gene>
    <name evidence="1" type="ORF">PYTT13_10580</name>
</gene>
<sequence length="202" mass="22183">MSDQARAGKFLAQRMGEKQIHELIGIARGLLADGHLNDGEIDFLHRWLAASDSARANPLVSQLVARLNSALADGVIDETERADLFSTMQALTANDFELGEVLKSSTLPLCDPAPDLTFSNARLCFTGTFTYGKRSECEAISAAMGAICGSLTQKTRYLVIGEYATDSWKHSSFGNKIMQAVEWRDSGIPISIVSEQHWRQFI</sequence>
<dbReference type="RefSeq" id="WP_099649074.1">
    <property type="nucleotide sequence ID" value="NZ_CP024422.1"/>
</dbReference>
<dbReference type="EMBL" id="CP024422">
    <property type="protein sequence ID" value="ATQ56210.1"/>
    <property type="molecule type" value="Genomic_DNA"/>
</dbReference>
<proteinExistence type="predicted"/>
<evidence type="ECO:0000313" key="1">
    <source>
        <dbReference type="EMBL" id="ATQ56210.1"/>
    </source>
</evidence>
<dbReference type="InterPro" id="IPR036420">
    <property type="entry name" value="BRCT_dom_sf"/>
</dbReference>
<reference evidence="1 2" key="1">
    <citation type="submission" date="2017-10" db="EMBL/GenBank/DDBJ databases">
        <title>Complete genome sequence of Paracoccus yeei TT13 isolated from human skin.</title>
        <authorList>
            <person name="Lee K."/>
            <person name="Lim J.Y."/>
            <person name="Hwang I."/>
        </authorList>
    </citation>
    <scope>NUCLEOTIDE SEQUENCE [LARGE SCALE GENOMIC DNA]</scope>
    <source>
        <strain evidence="1 2">TT13</strain>
    </source>
</reference>
<dbReference type="GO" id="GO:0016874">
    <property type="term" value="F:ligase activity"/>
    <property type="evidence" value="ECO:0007669"/>
    <property type="project" value="UniProtKB-KW"/>
</dbReference>
<dbReference type="SUPFAM" id="SSF52113">
    <property type="entry name" value="BRCT domain"/>
    <property type="match status" value="1"/>
</dbReference>
<name>A0A2D2C117_9RHOB</name>
<dbReference type="Proteomes" id="UP000229314">
    <property type="component" value="Chromosome"/>
</dbReference>
<dbReference type="GeneID" id="78898113"/>